<organism evidence="2 3">
    <name type="scientific">Arachis hypogaea</name>
    <name type="common">Peanut</name>
    <dbReference type="NCBI Taxonomy" id="3818"/>
    <lineage>
        <taxon>Eukaryota</taxon>
        <taxon>Viridiplantae</taxon>
        <taxon>Streptophyta</taxon>
        <taxon>Embryophyta</taxon>
        <taxon>Tracheophyta</taxon>
        <taxon>Spermatophyta</taxon>
        <taxon>Magnoliopsida</taxon>
        <taxon>eudicotyledons</taxon>
        <taxon>Gunneridae</taxon>
        <taxon>Pentapetalae</taxon>
        <taxon>rosids</taxon>
        <taxon>fabids</taxon>
        <taxon>Fabales</taxon>
        <taxon>Fabaceae</taxon>
        <taxon>Papilionoideae</taxon>
        <taxon>50 kb inversion clade</taxon>
        <taxon>dalbergioids sensu lato</taxon>
        <taxon>Dalbergieae</taxon>
        <taxon>Pterocarpus clade</taxon>
        <taxon>Arachis</taxon>
    </lineage>
</organism>
<feature type="region of interest" description="Disordered" evidence="1">
    <location>
        <begin position="102"/>
        <end position="141"/>
    </location>
</feature>
<gene>
    <name evidence="2" type="ORF">Ahy_A07g033159</name>
</gene>
<feature type="compositionally biased region" description="Basic residues" evidence="1">
    <location>
        <begin position="110"/>
        <end position="121"/>
    </location>
</feature>
<comment type="caution">
    <text evidence="2">The sequence shown here is derived from an EMBL/GenBank/DDBJ whole genome shotgun (WGS) entry which is preliminary data.</text>
</comment>
<evidence type="ECO:0000313" key="3">
    <source>
        <dbReference type="Proteomes" id="UP000289738"/>
    </source>
</evidence>
<feature type="compositionally biased region" description="Low complexity" evidence="1">
    <location>
        <begin position="122"/>
        <end position="131"/>
    </location>
</feature>
<dbReference type="PANTHER" id="PTHR34061">
    <property type="entry name" value="PROTEIN, PUTATIVE-RELATED"/>
    <property type="match status" value="1"/>
</dbReference>
<dbReference type="PANTHER" id="PTHR34061:SF2">
    <property type="entry name" value="PROTEIN, PUTATIVE-RELATED"/>
    <property type="match status" value="1"/>
</dbReference>
<name>A0A445C8H7_ARAHY</name>
<dbReference type="EMBL" id="SDMP01000007">
    <property type="protein sequence ID" value="RYR47209.1"/>
    <property type="molecule type" value="Genomic_DNA"/>
</dbReference>
<accession>A0A445C8H7</accession>
<keyword evidence="3" id="KW-1185">Reference proteome</keyword>
<proteinExistence type="predicted"/>
<evidence type="ECO:0000256" key="1">
    <source>
        <dbReference type="SAM" id="MobiDB-lite"/>
    </source>
</evidence>
<dbReference type="AlphaFoldDB" id="A0A445C8H7"/>
<evidence type="ECO:0000313" key="2">
    <source>
        <dbReference type="EMBL" id="RYR47209.1"/>
    </source>
</evidence>
<reference evidence="2 3" key="1">
    <citation type="submission" date="2019-01" db="EMBL/GenBank/DDBJ databases">
        <title>Sequencing of cultivated peanut Arachis hypogaea provides insights into genome evolution and oil improvement.</title>
        <authorList>
            <person name="Chen X."/>
        </authorList>
    </citation>
    <scope>NUCLEOTIDE SEQUENCE [LARGE SCALE GENOMIC DNA]</scope>
    <source>
        <strain evidence="3">cv. Fuhuasheng</strain>
        <tissue evidence="2">Leaves</tissue>
    </source>
</reference>
<sequence>MAATTSSSCSGFFSLRSSNTADESRVVRDISSSSSSSSSSGCGGGGKLDGVAMWFINGVTMAFFASLNRCSCIRIATDEEDDGEDANDLPLMFNDGNIRHDGVSAVGTASRRRTGKGKKNKNSNNNNGVVVDPDSGFKMEI</sequence>
<dbReference type="STRING" id="3818.A0A445C8H7"/>
<protein>
    <submittedName>
        <fullName evidence="2">Uncharacterized protein</fullName>
    </submittedName>
</protein>
<feature type="compositionally biased region" description="Low complexity" evidence="1">
    <location>
        <begin position="31"/>
        <end position="40"/>
    </location>
</feature>
<dbReference type="Proteomes" id="UP000289738">
    <property type="component" value="Chromosome A07"/>
</dbReference>
<feature type="region of interest" description="Disordered" evidence="1">
    <location>
        <begin position="24"/>
        <end position="44"/>
    </location>
</feature>